<dbReference type="InterPro" id="IPR002629">
    <property type="entry name" value="Met_Synth_C/arc"/>
</dbReference>
<dbReference type="RefSeq" id="WP_119484765.1">
    <property type="nucleotide sequence ID" value="NZ_QYJN01000002.1"/>
</dbReference>
<dbReference type="InterPro" id="IPR038071">
    <property type="entry name" value="UROD/MetE-like_sf"/>
</dbReference>
<evidence type="ECO:0000313" key="2">
    <source>
        <dbReference type="EMBL" id="RIP35993.1"/>
    </source>
</evidence>
<dbReference type="PANTHER" id="PTHR43844:SF1">
    <property type="entry name" value="METHIONINE SYNTHASE"/>
    <property type="match status" value="1"/>
</dbReference>
<feature type="domain" description="Cobalamin-independent methionine synthase MetE C-terminal/archaeal" evidence="1">
    <location>
        <begin position="13"/>
        <end position="362"/>
    </location>
</feature>
<dbReference type="Pfam" id="PF01717">
    <property type="entry name" value="Meth_synt_2"/>
    <property type="match status" value="1"/>
</dbReference>
<evidence type="ECO:0000313" key="3">
    <source>
        <dbReference type="Proteomes" id="UP000265541"/>
    </source>
</evidence>
<dbReference type="OrthoDB" id="6430685at2"/>
<protein>
    <submittedName>
        <fullName evidence="2">5-methyltetrahydropteroyltriglutamate--homocysteine S-methyltransferase</fullName>
        <ecNumber evidence="2">2.1.1.14</ecNumber>
    </submittedName>
</protein>
<dbReference type="EC" id="2.1.1.14" evidence="2"/>
<dbReference type="GO" id="GO:0003871">
    <property type="term" value="F:5-methyltetrahydropteroyltriglutamate-homocysteine S-methyltransferase activity"/>
    <property type="evidence" value="ECO:0007669"/>
    <property type="project" value="UniProtKB-EC"/>
</dbReference>
<evidence type="ECO:0000259" key="1">
    <source>
        <dbReference type="Pfam" id="PF01717"/>
    </source>
</evidence>
<dbReference type="PANTHER" id="PTHR43844">
    <property type="entry name" value="METHIONINE SYNTHASE"/>
    <property type="match status" value="1"/>
</dbReference>
<dbReference type="NCBIfam" id="NF005085">
    <property type="entry name" value="PRK06520.1"/>
    <property type="match status" value="1"/>
</dbReference>
<name>A0A3A0VTR6_STAGA</name>
<organism evidence="2 3">
    <name type="scientific">Staphylococcus gallinarum</name>
    <dbReference type="NCBI Taxonomy" id="1293"/>
    <lineage>
        <taxon>Bacteria</taxon>
        <taxon>Bacillati</taxon>
        <taxon>Bacillota</taxon>
        <taxon>Bacilli</taxon>
        <taxon>Bacillales</taxon>
        <taxon>Staphylococcaceae</taxon>
        <taxon>Staphylococcus</taxon>
    </lineage>
</organism>
<proteinExistence type="predicted"/>
<dbReference type="GO" id="GO:0008270">
    <property type="term" value="F:zinc ion binding"/>
    <property type="evidence" value="ECO:0007669"/>
    <property type="project" value="InterPro"/>
</dbReference>
<dbReference type="GO" id="GO:0009086">
    <property type="term" value="P:methionine biosynthetic process"/>
    <property type="evidence" value="ECO:0007669"/>
    <property type="project" value="InterPro"/>
</dbReference>
<dbReference type="EMBL" id="QYJN01000002">
    <property type="protein sequence ID" value="RIP35993.1"/>
    <property type="molecule type" value="Genomic_DNA"/>
</dbReference>
<dbReference type="Proteomes" id="UP000265541">
    <property type="component" value="Unassembled WGS sequence"/>
</dbReference>
<dbReference type="CDD" id="cd03311">
    <property type="entry name" value="CIMS_C_terminal_like"/>
    <property type="match status" value="1"/>
</dbReference>
<accession>A0A3A0VTR6</accession>
<dbReference type="SUPFAM" id="SSF51726">
    <property type="entry name" value="UROD/MetE-like"/>
    <property type="match status" value="1"/>
</dbReference>
<sequence>MTLTQRPFRADHVGSLLRPQRLKDARADYQNNVIDAAALKQIEDEEIEHIIEKQLEVGLHSITDGEFRRSWWHFDFLENLAGVEGYTSESGLSFEGVETRNHNVKVVDKVAFNAEHPHFEHFKFLHDKVNGRATSKVSIPSPNQLFHPNILNEAIYPDIEDFAKDVAKAYHETLLKFYELGARYIQLDDVYWANLTSGTQKTRGRDRSEEEKEIARQLAYRVVNDAVQDLPEDLLITTHICRGNYKSTWAISGGYEPVAPYLFKENLDGFFLEYDDERSGDFEPLRFFPKEQSAAVLGLFTSKKGELEDKANVLKRIEEAKAFVDLDQICLSPQCGFASTEEGNNLTEEEQWQKLAYVVEIANEVFGTAK</sequence>
<dbReference type="AlphaFoldDB" id="A0A3A0VTR6"/>
<reference evidence="2 3" key="1">
    <citation type="journal article" date="2016" name="Front. Microbiol.">
        <title>Comprehensive Phylogenetic Analysis of Bovine Non-aureus Staphylococci Species Based on Whole-Genome Sequencing.</title>
        <authorList>
            <person name="Naushad S."/>
            <person name="Barkema H.W."/>
            <person name="Luby C."/>
            <person name="Condas L.A."/>
            <person name="Nobrega D.B."/>
            <person name="Carson D.A."/>
            <person name="De Buck J."/>
        </authorList>
    </citation>
    <scope>NUCLEOTIDE SEQUENCE [LARGE SCALE GENOMIC DNA]</scope>
    <source>
        <strain evidence="2 3">SNUC 4781</strain>
    </source>
</reference>
<keyword evidence="2" id="KW-0808">Transferase</keyword>
<gene>
    <name evidence="2" type="ORF">BUZ14_04900</name>
</gene>
<comment type="caution">
    <text evidence="2">The sequence shown here is derived from an EMBL/GenBank/DDBJ whole genome shotgun (WGS) entry which is preliminary data.</text>
</comment>
<keyword evidence="2" id="KW-0489">Methyltransferase</keyword>
<dbReference type="Gene3D" id="3.20.20.210">
    <property type="match status" value="1"/>
</dbReference>
<dbReference type="GO" id="GO:0032259">
    <property type="term" value="P:methylation"/>
    <property type="evidence" value="ECO:0007669"/>
    <property type="project" value="UniProtKB-KW"/>
</dbReference>